<evidence type="ECO:0000256" key="2">
    <source>
        <dbReference type="ARBA" id="ARBA00001946"/>
    </source>
</evidence>
<organism evidence="8 9">
    <name type="scientific">Heyndrickxia coagulans</name>
    <name type="common">Weizmannia coagulans</name>
    <dbReference type="NCBI Taxonomy" id="1398"/>
    <lineage>
        <taxon>Bacteria</taxon>
        <taxon>Bacillati</taxon>
        <taxon>Bacillota</taxon>
        <taxon>Bacilli</taxon>
        <taxon>Bacillales</taxon>
        <taxon>Bacillaceae</taxon>
        <taxon>Heyndrickxia</taxon>
    </lineage>
</organism>
<dbReference type="InterPro" id="IPR015797">
    <property type="entry name" value="NUDIX_hydrolase-like_dom_sf"/>
</dbReference>
<evidence type="ECO:0000256" key="5">
    <source>
        <dbReference type="ARBA" id="ARBA00022842"/>
    </source>
</evidence>
<protein>
    <submittedName>
        <fullName evidence="8">Hydrolase, NUDIX family</fullName>
    </submittedName>
</protein>
<dbReference type="Proteomes" id="UP000070376">
    <property type="component" value="Unassembled WGS sequence"/>
</dbReference>
<sequence length="208" mass="23919">MNEAFIIKKLKRRKPSVFGMDRLSQFAVLLPLVQKGDGLHVLFEVRSRQLRKQPGEICFPGGRIETTDKNPMEAAIRETTEELCMDASVIRNVFPLDYVVSSYGRRAIFPFAGFLPDMPFHPNPGEVEEVFTVPLSHFAKTAPECYRIEFKVEPDQDFPFHLIQGGKSYKWNSQQMDEYFYYYGDYVIWGLTAGILKNFMDILGADKA</sequence>
<dbReference type="GeneID" id="93259833"/>
<keyword evidence="5" id="KW-0460">Magnesium</keyword>
<dbReference type="RefSeq" id="WP_017550414.1">
    <property type="nucleotide sequence ID" value="NZ_CP091468.1"/>
</dbReference>
<gene>
    <name evidence="8" type="ORF">HMPREF3213_01784</name>
</gene>
<reference evidence="9" key="1">
    <citation type="submission" date="2016-01" db="EMBL/GenBank/DDBJ databases">
        <authorList>
            <person name="Mitreva M."/>
            <person name="Pepin K.H."/>
            <person name="Mihindukulasuriya K.A."/>
            <person name="Fulton R."/>
            <person name="Fronick C."/>
            <person name="O'Laughlin M."/>
            <person name="Miner T."/>
            <person name="Herter B."/>
            <person name="Rosa B.A."/>
            <person name="Cordes M."/>
            <person name="Tomlinson C."/>
            <person name="Wollam A."/>
            <person name="Palsikar V.B."/>
            <person name="Mardis E.R."/>
            <person name="Wilson R.K."/>
        </authorList>
    </citation>
    <scope>NUCLEOTIDE SEQUENCE [LARGE SCALE GENOMIC DNA]</scope>
    <source>
        <strain evidence="9">GED7749B</strain>
    </source>
</reference>
<evidence type="ECO:0000313" key="9">
    <source>
        <dbReference type="Proteomes" id="UP000070376"/>
    </source>
</evidence>
<comment type="cofactor">
    <cofactor evidence="1">
        <name>Mn(2+)</name>
        <dbReference type="ChEBI" id="CHEBI:29035"/>
    </cofactor>
</comment>
<comment type="cofactor">
    <cofactor evidence="2">
        <name>Mg(2+)</name>
        <dbReference type="ChEBI" id="CHEBI:18420"/>
    </cofactor>
</comment>
<dbReference type="Pfam" id="PF00293">
    <property type="entry name" value="NUDIX"/>
    <property type="match status" value="1"/>
</dbReference>
<dbReference type="EMBL" id="LRPN01000058">
    <property type="protein sequence ID" value="KWZ82396.1"/>
    <property type="molecule type" value="Genomic_DNA"/>
</dbReference>
<keyword evidence="3" id="KW-0479">Metal-binding</keyword>
<keyword evidence="6" id="KW-0464">Manganese</keyword>
<evidence type="ECO:0000256" key="1">
    <source>
        <dbReference type="ARBA" id="ARBA00001936"/>
    </source>
</evidence>
<dbReference type="Gene3D" id="3.90.79.10">
    <property type="entry name" value="Nucleoside Triphosphate Pyrophosphohydrolase"/>
    <property type="match status" value="1"/>
</dbReference>
<dbReference type="GO" id="GO:0010945">
    <property type="term" value="F:coenzyme A diphosphatase activity"/>
    <property type="evidence" value="ECO:0007669"/>
    <property type="project" value="InterPro"/>
</dbReference>
<dbReference type="AlphaFoldDB" id="A0A133KSD0"/>
<dbReference type="GO" id="GO:0046872">
    <property type="term" value="F:metal ion binding"/>
    <property type="evidence" value="ECO:0007669"/>
    <property type="project" value="UniProtKB-KW"/>
</dbReference>
<dbReference type="PANTHER" id="PTHR12992">
    <property type="entry name" value="NUDIX HYDROLASE"/>
    <property type="match status" value="1"/>
</dbReference>
<dbReference type="PANTHER" id="PTHR12992:SF11">
    <property type="entry name" value="MITOCHONDRIAL COENZYME A DIPHOSPHATASE NUDT8"/>
    <property type="match status" value="1"/>
</dbReference>
<evidence type="ECO:0000256" key="6">
    <source>
        <dbReference type="ARBA" id="ARBA00023211"/>
    </source>
</evidence>
<evidence type="ECO:0000256" key="4">
    <source>
        <dbReference type="ARBA" id="ARBA00022801"/>
    </source>
</evidence>
<evidence type="ECO:0000313" key="8">
    <source>
        <dbReference type="EMBL" id="KWZ82396.1"/>
    </source>
</evidence>
<keyword evidence="4 8" id="KW-0378">Hydrolase</keyword>
<evidence type="ECO:0000259" key="7">
    <source>
        <dbReference type="PROSITE" id="PS51462"/>
    </source>
</evidence>
<name>A0A133KSD0_HEYCO</name>
<evidence type="ECO:0000256" key="3">
    <source>
        <dbReference type="ARBA" id="ARBA00022723"/>
    </source>
</evidence>
<dbReference type="PROSITE" id="PS51462">
    <property type="entry name" value="NUDIX"/>
    <property type="match status" value="1"/>
</dbReference>
<dbReference type="PATRIC" id="fig|1398.22.peg.1790"/>
<dbReference type="InterPro" id="IPR000086">
    <property type="entry name" value="NUDIX_hydrolase_dom"/>
</dbReference>
<dbReference type="CDD" id="cd03426">
    <property type="entry name" value="NUDIX_CoAse_Nudt7"/>
    <property type="match status" value="1"/>
</dbReference>
<comment type="caution">
    <text evidence="8">The sequence shown here is derived from an EMBL/GenBank/DDBJ whole genome shotgun (WGS) entry which is preliminary data.</text>
</comment>
<dbReference type="SUPFAM" id="SSF55811">
    <property type="entry name" value="Nudix"/>
    <property type="match status" value="1"/>
</dbReference>
<proteinExistence type="predicted"/>
<dbReference type="InterPro" id="IPR045121">
    <property type="entry name" value="CoAse"/>
</dbReference>
<feature type="domain" description="Nudix hydrolase" evidence="7">
    <location>
        <begin position="23"/>
        <end position="158"/>
    </location>
</feature>
<accession>A0A133KSD0</accession>